<evidence type="ECO:0000313" key="2">
    <source>
        <dbReference type="Proteomes" id="UP000759246"/>
    </source>
</evidence>
<comment type="caution">
    <text evidence="1">The sequence shown here is derived from an EMBL/GenBank/DDBJ whole genome shotgun (WGS) entry which is preliminary data.</text>
</comment>
<dbReference type="Proteomes" id="UP000759246">
    <property type="component" value="Unassembled WGS sequence"/>
</dbReference>
<sequence>MEDITHLLGAVVGDNDADMRRICHEGLTEAFLLGGESLGREARKRLQTK</sequence>
<organism evidence="1 2">
    <name type="scientific">Actinomyces bouchesdurhonensis</name>
    <dbReference type="NCBI Taxonomy" id="1852361"/>
    <lineage>
        <taxon>Bacteria</taxon>
        <taxon>Bacillati</taxon>
        <taxon>Actinomycetota</taxon>
        <taxon>Actinomycetes</taxon>
        <taxon>Actinomycetales</taxon>
        <taxon>Actinomycetaceae</taxon>
        <taxon>Actinomyces</taxon>
    </lineage>
</organism>
<name>A0A929RR69_9ACTO</name>
<dbReference type="EMBL" id="JABZGF010000115">
    <property type="protein sequence ID" value="MBF0966454.1"/>
    <property type="molecule type" value="Genomic_DNA"/>
</dbReference>
<protein>
    <submittedName>
        <fullName evidence="1">Uncharacterized protein</fullName>
    </submittedName>
</protein>
<gene>
    <name evidence="1" type="ORF">HXK09_04735</name>
</gene>
<accession>A0A929RR69</accession>
<proteinExistence type="predicted"/>
<reference evidence="1" key="1">
    <citation type="submission" date="2020-04" db="EMBL/GenBank/DDBJ databases">
        <title>Deep metagenomics examines the oral microbiome during advanced dental caries in children, revealing novel taxa and co-occurrences with host molecules.</title>
        <authorList>
            <person name="Baker J.L."/>
            <person name="Morton J.T."/>
            <person name="Dinis M."/>
            <person name="Alvarez R."/>
            <person name="Tran N.C."/>
            <person name="Knight R."/>
            <person name="Edlund A."/>
        </authorList>
    </citation>
    <scope>NUCLEOTIDE SEQUENCE</scope>
    <source>
        <strain evidence="1">JCVI_30_bin.13</strain>
    </source>
</reference>
<dbReference type="AlphaFoldDB" id="A0A929RR69"/>
<evidence type="ECO:0000313" key="1">
    <source>
        <dbReference type="EMBL" id="MBF0966454.1"/>
    </source>
</evidence>